<comment type="function">
    <text evidence="2">Participates in the folding of proteins containing disulfide bonds, may be involved in glycosylation, prolyl hydroxylation and triglyceride transfer.</text>
</comment>
<feature type="chain" id="PRO_5041953459" description="Protein disulfide-isomerase" evidence="10">
    <location>
        <begin position="20"/>
        <end position="348"/>
    </location>
</feature>
<evidence type="ECO:0000256" key="6">
    <source>
        <dbReference type="ARBA" id="ARBA00022824"/>
    </source>
</evidence>
<protein>
    <recommendedName>
        <fullName evidence="9">Protein disulfide-isomerase</fullName>
        <ecNumber evidence="5">5.3.4.1</ecNumber>
    </recommendedName>
</protein>
<keyword evidence="7" id="KW-0413">Isomerase</keyword>
<dbReference type="CDD" id="cd02982">
    <property type="entry name" value="PDI_b'_family"/>
    <property type="match status" value="1"/>
</dbReference>
<comment type="catalytic activity">
    <reaction evidence="1">
        <text>Catalyzes the rearrangement of -S-S- bonds in proteins.</text>
        <dbReference type="EC" id="5.3.4.1"/>
    </reaction>
</comment>
<dbReference type="GO" id="GO:0034976">
    <property type="term" value="P:response to endoplasmic reticulum stress"/>
    <property type="evidence" value="ECO:0007669"/>
    <property type="project" value="TreeGrafter"/>
</dbReference>
<dbReference type="Gene3D" id="3.40.30.10">
    <property type="entry name" value="Glutaredoxin"/>
    <property type="match status" value="2"/>
</dbReference>
<dbReference type="PANTHER" id="PTHR18929:SF132">
    <property type="entry name" value="PROTEIN DISULFIDE-ISOMERASE A3"/>
    <property type="match status" value="1"/>
</dbReference>
<proteinExistence type="inferred from homology"/>
<dbReference type="GO" id="GO:0003756">
    <property type="term" value="F:protein disulfide isomerase activity"/>
    <property type="evidence" value="ECO:0007669"/>
    <property type="project" value="UniProtKB-EC"/>
</dbReference>
<evidence type="ECO:0000256" key="7">
    <source>
        <dbReference type="ARBA" id="ARBA00023235"/>
    </source>
</evidence>
<gene>
    <name evidence="12" type="ORF">N8I77_006252</name>
</gene>
<dbReference type="AlphaFoldDB" id="A0AAD9SFI8"/>
<evidence type="ECO:0000313" key="13">
    <source>
        <dbReference type="Proteomes" id="UP001265746"/>
    </source>
</evidence>
<dbReference type="EC" id="5.3.4.1" evidence="5"/>
<dbReference type="Proteomes" id="UP001265746">
    <property type="component" value="Unassembled WGS sequence"/>
</dbReference>
<dbReference type="SUPFAM" id="SSF52833">
    <property type="entry name" value="Thioredoxin-like"/>
    <property type="match status" value="2"/>
</dbReference>
<sequence length="348" mass="39045">MRITSTCSLISLLGHTALAKWPTVDEAGVREAINTNEHTLVAYVLANDEPHTSLEKELSSVQKSAEKDTVLAVDCSTRAKLCSEVNIVSFPTIRLHQKDGTFERYRGPRKAKEIKAYLQRMKRSPISVVNENNITSFATTDDVIFIAQFSEKDQYLEDRYTDMVHQYRDRYSFAVGPVAADSSSLQCINNGNQEQFSTTQLSNPASIENFIKQCTRPLVPELTRRNEAEYMRLGKSIVHYFVSADEDRDAYVADIRPLAKKFKEYLIFATTDVNQYPEMPAVMGHKAASAKVLAVSSPSNGGVYPYRGSKDLTSEVVEAFLNDISEGKVKPWDGMNAHDDGQIKHEEL</sequence>
<feature type="domain" description="Thioredoxin" evidence="11">
    <location>
        <begin position="54"/>
        <end position="119"/>
    </location>
</feature>
<evidence type="ECO:0000256" key="2">
    <source>
        <dbReference type="ARBA" id="ARBA00002692"/>
    </source>
</evidence>
<evidence type="ECO:0000256" key="5">
    <source>
        <dbReference type="ARBA" id="ARBA00012723"/>
    </source>
</evidence>
<dbReference type="InterPro" id="IPR013766">
    <property type="entry name" value="Thioredoxin_domain"/>
</dbReference>
<feature type="signal peptide" evidence="10">
    <location>
        <begin position="1"/>
        <end position="19"/>
    </location>
</feature>
<keyword evidence="10" id="KW-0732">Signal</keyword>
<evidence type="ECO:0000256" key="9">
    <source>
        <dbReference type="ARBA" id="ARBA00039846"/>
    </source>
</evidence>
<keyword evidence="13" id="KW-1185">Reference proteome</keyword>
<dbReference type="GO" id="GO:0005788">
    <property type="term" value="C:endoplasmic reticulum lumen"/>
    <property type="evidence" value="ECO:0007669"/>
    <property type="project" value="UniProtKB-SubCell"/>
</dbReference>
<dbReference type="Pfam" id="PF13848">
    <property type="entry name" value="Thioredoxin_6"/>
    <property type="match status" value="1"/>
</dbReference>
<dbReference type="Pfam" id="PF00085">
    <property type="entry name" value="Thioredoxin"/>
    <property type="match status" value="1"/>
</dbReference>
<dbReference type="InterPro" id="IPR036249">
    <property type="entry name" value="Thioredoxin-like_sf"/>
</dbReference>
<evidence type="ECO:0000256" key="4">
    <source>
        <dbReference type="ARBA" id="ARBA00006347"/>
    </source>
</evidence>
<evidence type="ECO:0000259" key="11">
    <source>
        <dbReference type="Pfam" id="PF00085"/>
    </source>
</evidence>
<evidence type="ECO:0000313" key="12">
    <source>
        <dbReference type="EMBL" id="KAK2607589.1"/>
    </source>
</evidence>
<dbReference type="EMBL" id="JAUJFL010000003">
    <property type="protein sequence ID" value="KAK2607589.1"/>
    <property type="molecule type" value="Genomic_DNA"/>
</dbReference>
<evidence type="ECO:0000256" key="3">
    <source>
        <dbReference type="ARBA" id="ARBA00004319"/>
    </source>
</evidence>
<keyword evidence="6" id="KW-0256">Endoplasmic reticulum</keyword>
<evidence type="ECO:0000256" key="1">
    <source>
        <dbReference type="ARBA" id="ARBA00001182"/>
    </source>
</evidence>
<comment type="similarity">
    <text evidence="4">Belongs to the protein disulfide isomerase family.</text>
</comment>
<accession>A0AAD9SFI8</accession>
<dbReference type="PANTHER" id="PTHR18929">
    <property type="entry name" value="PROTEIN DISULFIDE ISOMERASE"/>
    <property type="match status" value="1"/>
</dbReference>
<comment type="caution">
    <text evidence="12">The sequence shown here is derived from an EMBL/GenBank/DDBJ whole genome shotgun (WGS) entry which is preliminary data.</text>
</comment>
<keyword evidence="8" id="KW-0676">Redox-active center</keyword>
<reference evidence="12" key="1">
    <citation type="submission" date="2023-06" db="EMBL/GenBank/DDBJ databases">
        <authorList>
            <person name="Noh H."/>
        </authorList>
    </citation>
    <scope>NUCLEOTIDE SEQUENCE</scope>
    <source>
        <strain evidence="12">DUCC20226</strain>
    </source>
</reference>
<dbReference type="GO" id="GO:0006457">
    <property type="term" value="P:protein folding"/>
    <property type="evidence" value="ECO:0007669"/>
    <property type="project" value="TreeGrafter"/>
</dbReference>
<comment type="subcellular location">
    <subcellularLocation>
        <location evidence="3">Endoplasmic reticulum lumen</location>
    </subcellularLocation>
</comment>
<dbReference type="CDD" id="cd02961">
    <property type="entry name" value="PDI_a_family"/>
    <property type="match status" value="1"/>
</dbReference>
<evidence type="ECO:0000256" key="8">
    <source>
        <dbReference type="ARBA" id="ARBA00023284"/>
    </source>
</evidence>
<evidence type="ECO:0000256" key="10">
    <source>
        <dbReference type="SAM" id="SignalP"/>
    </source>
</evidence>
<name>A0AAD9SFI8_PHOAM</name>
<organism evidence="12 13">
    <name type="scientific">Phomopsis amygdali</name>
    <name type="common">Fusicoccum amygdali</name>
    <dbReference type="NCBI Taxonomy" id="1214568"/>
    <lineage>
        <taxon>Eukaryota</taxon>
        <taxon>Fungi</taxon>
        <taxon>Dikarya</taxon>
        <taxon>Ascomycota</taxon>
        <taxon>Pezizomycotina</taxon>
        <taxon>Sordariomycetes</taxon>
        <taxon>Sordariomycetidae</taxon>
        <taxon>Diaporthales</taxon>
        <taxon>Diaporthaceae</taxon>
        <taxon>Diaporthe</taxon>
    </lineage>
</organism>